<keyword evidence="3" id="KW-1185">Reference proteome</keyword>
<comment type="caution">
    <text evidence="2">The sequence shown here is derived from an EMBL/GenBank/DDBJ whole genome shotgun (WGS) entry which is preliminary data.</text>
</comment>
<dbReference type="EMBL" id="JAYMRR010000004">
    <property type="protein sequence ID" value="MFB8749172.1"/>
    <property type="molecule type" value="Genomic_DNA"/>
</dbReference>
<evidence type="ECO:0000313" key="2">
    <source>
        <dbReference type="EMBL" id="MFB8749172.1"/>
    </source>
</evidence>
<name>A0ABV5D8Y1_9ACTN</name>
<accession>A0ABV5D8Y1</accession>
<sequence length="189" mass="20732">MPPGLQRDLIPRDAALHLIGALNAMKDQLHDAAQQWELLDENGHIPAAPSYTTLLQHAVAAHDLSRGVLRLAADFARTPHHITPAGSTVLKRLATATTMSSHAATHFTETAECALALSRADSTDRHHLTNRMVIDHSSARAYLRSASESLGDAAKELNEHLGFQRFLTTLTRQENVPTRPRGQPDGRHR</sequence>
<organism evidence="2 3">
    <name type="scientific">Streptomyces parvulus</name>
    <dbReference type="NCBI Taxonomy" id="146923"/>
    <lineage>
        <taxon>Bacteria</taxon>
        <taxon>Bacillati</taxon>
        <taxon>Actinomycetota</taxon>
        <taxon>Actinomycetes</taxon>
        <taxon>Kitasatosporales</taxon>
        <taxon>Streptomycetaceae</taxon>
        <taxon>Streptomyces</taxon>
    </lineage>
</organism>
<proteinExistence type="predicted"/>
<protein>
    <recommendedName>
        <fullName evidence="4">DUF305 domain-containing protein</fullName>
    </recommendedName>
</protein>
<evidence type="ECO:0000256" key="1">
    <source>
        <dbReference type="SAM" id="MobiDB-lite"/>
    </source>
</evidence>
<gene>
    <name evidence="2" type="ORF">VSS30_10210</name>
</gene>
<dbReference type="RefSeq" id="WP_376718655.1">
    <property type="nucleotide sequence ID" value="NZ_JAYMRR010000004.1"/>
</dbReference>
<feature type="region of interest" description="Disordered" evidence="1">
    <location>
        <begin position="170"/>
        <end position="189"/>
    </location>
</feature>
<reference evidence="2 3" key="1">
    <citation type="submission" date="2024-01" db="EMBL/GenBank/DDBJ databases">
        <title>Genome mining of biosynthetic gene clusters to explore secondary metabolites of Streptomyces sp.</title>
        <authorList>
            <person name="Baig A."/>
            <person name="Ajitkumar Shintre N."/>
            <person name="Kumar H."/>
            <person name="Anbarasu A."/>
            <person name="Ramaiah S."/>
        </authorList>
    </citation>
    <scope>NUCLEOTIDE SEQUENCE [LARGE SCALE GENOMIC DNA]</scope>
    <source>
        <strain evidence="2 3">A03</strain>
    </source>
</reference>
<dbReference type="Proteomes" id="UP001585018">
    <property type="component" value="Unassembled WGS sequence"/>
</dbReference>
<evidence type="ECO:0000313" key="3">
    <source>
        <dbReference type="Proteomes" id="UP001585018"/>
    </source>
</evidence>
<evidence type="ECO:0008006" key="4">
    <source>
        <dbReference type="Google" id="ProtNLM"/>
    </source>
</evidence>